<reference evidence="1 2" key="1">
    <citation type="submission" date="2023-09" db="EMBL/GenBank/DDBJ databases">
        <authorList>
            <person name="Wang M."/>
        </authorList>
    </citation>
    <scope>NUCLEOTIDE SEQUENCE [LARGE SCALE GENOMIC DNA]</scope>
    <source>
        <strain evidence="1">GT-2023</strain>
        <tissue evidence="1">Liver</tissue>
    </source>
</reference>
<organism evidence="1 2">
    <name type="scientific">Cirrhinus molitorella</name>
    <name type="common">mud carp</name>
    <dbReference type="NCBI Taxonomy" id="172907"/>
    <lineage>
        <taxon>Eukaryota</taxon>
        <taxon>Metazoa</taxon>
        <taxon>Chordata</taxon>
        <taxon>Craniata</taxon>
        <taxon>Vertebrata</taxon>
        <taxon>Euteleostomi</taxon>
        <taxon>Actinopterygii</taxon>
        <taxon>Neopterygii</taxon>
        <taxon>Teleostei</taxon>
        <taxon>Ostariophysi</taxon>
        <taxon>Cypriniformes</taxon>
        <taxon>Cyprinidae</taxon>
        <taxon>Labeoninae</taxon>
        <taxon>Labeonini</taxon>
        <taxon>Cirrhinus</taxon>
    </lineage>
</organism>
<sequence length="124" mass="14020">MPLKSSLQRRECLLQKIIPIIRMIQHKVAEKTALARNASASSLGAALQKYINKRWSNAESICVLALATFLDPRFKTLGFAQTPPSSDDLWELLDSRVSETHRHYSSNSDATIEDKRYLSDAYLP</sequence>
<evidence type="ECO:0000313" key="1">
    <source>
        <dbReference type="EMBL" id="KAL1281440.1"/>
    </source>
</evidence>
<proteinExistence type="predicted"/>
<name>A0ABR3NY70_9TELE</name>
<dbReference type="Proteomes" id="UP001558613">
    <property type="component" value="Unassembled WGS sequence"/>
</dbReference>
<comment type="caution">
    <text evidence="1">The sequence shown here is derived from an EMBL/GenBank/DDBJ whole genome shotgun (WGS) entry which is preliminary data.</text>
</comment>
<gene>
    <name evidence="1" type="ORF">QQF64_000243</name>
</gene>
<protein>
    <submittedName>
        <fullName evidence="1">Uncharacterized protein</fullName>
    </submittedName>
</protein>
<accession>A0ABR3NY70</accession>
<keyword evidence="2" id="KW-1185">Reference proteome</keyword>
<dbReference type="EMBL" id="JAYMGO010000001">
    <property type="protein sequence ID" value="KAL1281440.1"/>
    <property type="molecule type" value="Genomic_DNA"/>
</dbReference>
<evidence type="ECO:0000313" key="2">
    <source>
        <dbReference type="Proteomes" id="UP001558613"/>
    </source>
</evidence>